<evidence type="ECO:0000256" key="1">
    <source>
        <dbReference type="SAM" id="MobiDB-lite"/>
    </source>
</evidence>
<gene>
    <name evidence="2" type="primary">GIP_63</name>
    <name evidence="2" type="ORF">CK203_103278</name>
</gene>
<feature type="region of interest" description="Disordered" evidence="1">
    <location>
        <begin position="1"/>
        <end position="61"/>
    </location>
</feature>
<accession>A0A438FI47</accession>
<dbReference type="AlphaFoldDB" id="A0A438FI47"/>
<dbReference type="PANTHER" id="PTHR11439">
    <property type="entry name" value="GAG-POL-RELATED RETROTRANSPOSON"/>
    <property type="match status" value="1"/>
</dbReference>
<evidence type="ECO:0000313" key="2">
    <source>
        <dbReference type="EMBL" id="RVW59637.1"/>
    </source>
</evidence>
<proteinExistence type="predicted"/>
<name>A0A438FI47_VITVI</name>
<dbReference type="PANTHER" id="PTHR11439:SF440">
    <property type="entry name" value="INTEGRASE CATALYTIC DOMAIN-CONTAINING PROTEIN"/>
    <property type="match status" value="1"/>
</dbReference>
<dbReference type="EMBL" id="QGNW01000883">
    <property type="protein sequence ID" value="RVW59637.1"/>
    <property type="molecule type" value="Genomic_DNA"/>
</dbReference>
<reference evidence="2 3" key="1">
    <citation type="journal article" date="2018" name="PLoS Genet.">
        <title>Population sequencing reveals clonal diversity and ancestral inbreeding in the grapevine cultivar Chardonnay.</title>
        <authorList>
            <person name="Roach M.J."/>
            <person name="Johnson D.L."/>
            <person name="Bohlmann J."/>
            <person name="van Vuuren H.J."/>
            <person name="Jones S.J."/>
            <person name="Pretorius I.S."/>
            <person name="Schmidt S.A."/>
            <person name="Borneman A.R."/>
        </authorList>
    </citation>
    <scope>NUCLEOTIDE SEQUENCE [LARGE SCALE GENOMIC DNA]</scope>
    <source>
        <strain evidence="3">cv. Chardonnay</strain>
        <tissue evidence="2">Leaf</tissue>
    </source>
</reference>
<organism evidence="2 3">
    <name type="scientific">Vitis vinifera</name>
    <name type="common">Grape</name>
    <dbReference type="NCBI Taxonomy" id="29760"/>
    <lineage>
        <taxon>Eukaryota</taxon>
        <taxon>Viridiplantae</taxon>
        <taxon>Streptophyta</taxon>
        <taxon>Embryophyta</taxon>
        <taxon>Tracheophyta</taxon>
        <taxon>Spermatophyta</taxon>
        <taxon>Magnoliopsida</taxon>
        <taxon>eudicotyledons</taxon>
        <taxon>Gunneridae</taxon>
        <taxon>Pentapetalae</taxon>
        <taxon>rosids</taxon>
        <taxon>Vitales</taxon>
        <taxon>Vitaceae</taxon>
        <taxon>Viteae</taxon>
        <taxon>Vitis</taxon>
    </lineage>
</organism>
<sequence length="248" mass="28329">MEDTDIEDLFLIDLPPSMSKPSQSQSFVSKSEHSQSSKPTSTNPRSPPSGKQVPSSTRPTLVYSRKKATIIELVQVQELELTTSCKEWKQAMRTEMEVLEKNGNWNVVELPREKSPVGCKWVFTETRKPGCKPTYMPIDPNHKLREESEDAIIDKGSVVDRRSTIAYYTFDGGNLTTWRSKKQNIVAKSCTKAKFHAMAQGICALLWHKIILEDLKIMWETPMRLYCGNKLAINIQHNSVQYDRTKHV</sequence>
<comment type="caution">
    <text evidence="2">The sequence shown here is derived from an EMBL/GenBank/DDBJ whole genome shotgun (WGS) entry which is preliminary data.</text>
</comment>
<feature type="compositionally biased region" description="Acidic residues" evidence="1">
    <location>
        <begin position="1"/>
        <end position="10"/>
    </location>
</feature>
<feature type="compositionally biased region" description="Low complexity" evidence="1">
    <location>
        <begin position="16"/>
        <end position="29"/>
    </location>
</feature>
<evidence type="ECO:0000313" key="3">
    <source>
        <dbReference type="Proteomes" id="UP000288805"/>
    </source>
</evidence>
<dbReference type="Proteomes" id="UP000288805">
    <property type="component" value="Unassembled WGS sequence"/>
</dbReference>
<protein>
    <submittedName>
        <fullName evidence="2">Copia protein</fullName>
    </submittedName>
</protein>
<dbReference type="CDD" id="cd09272">
    <property type="entry name" value="RNase_HI_RT_Ty1"/>
    <property type="match status" value="1"/>
</dbReference>